<dbReference type="PROSITE" id="PS00617">
    <property type="entry name" value="RECF_1"/>
    <property type="match status" value="1"/>
</dbReference>
<feature type="binding site" evidence="9">
    <location>
        <begin position="30"/>
        <end position="37"/>
    </location>
    <ligand>
        <name>ATP</name>
        <dbReference type="ChEBI" id="CHEBI:30616"/>
    </ligand>
</feature>
<evidence type="ECO:0000256" key="9">
    <source>
        <dbReference type="HAMAP-Rule" id="MF_00365"/>
    </source>
</evidence>
<dbReference type="Gene3D" id="3.40.50.300">
    <property type="entry name" value="P-loop containing nucleotide triphosphate hydrolases"/>
    <property type="match status" value="1"/>
</dbReference>
<dbReference type="AlphaFoldDB" id="A0A0G1PD71"/>
<dbReference type="InterPro" id="IPR027417">
    <property type="entry name" value="P-loop_NTPase"/>
</dbReference>
<comment type="caution">
    <text evidence="12">The sequence shown here is derived from an EMBL/GenBank/DDBJ whole genome shotgun (WGS) entry which is preliminary data.</text>
</comment>
<keyword evidence="4 9" id="KW-0963">Cytoplasm</keyword>
<evidence type="ECO:0000256" key="7">
    <source>
        <dbReference type="ARBA" id="ARBA00022840"/>
    </source>
</evidence>
<evidence type="ECO:0000256" key="1">
    <source>
        <dbReference type="ARBA" id="ARBA00004496"/>
    </source>
</evidence>
<evidence type="ECO:0000256" key="3">
    <source>
        <dbReference type="ARBA" id="ARBA00020170"/>
    </source>
</evidence>
<evidence type="ECO:0000313" key="12">
    <source>
        <dbReference type="EMBL" id="KKU30691.1"/>
    </source>
</evidence>
<dbReference type="GO" id="GO:0006260">
    <property type="term" value="P:DNA replication"/>
    <property type="evidence" value="ECO:0007669"/>
    <property type="project" value="UniProtKB-UniRule"/>
</dbReference>
<dbReference type="Proteomes" id="UP000034732">
    <property type="component" value="Unassembled WGS sequence"/>
</dbReference>
<organism evidence="12 13">
    <name type="scientific">candidate division WWE3 bacterium GW2011_GWA1_46_21</name>
    <dbReference type="NCBI Taxonomy" id="1619107"/>
    <lineage>
        <taxon>Bacteria</taxon>
        <taxon>Katanobacteria</taxon>
    </lineage>
</organism>
<protein>
    <recommendedName>
        <fullName evidence="3 9">DNA replication and repair protein RecF</fullName>
    </recommendedName>
</protein>
<dbReference type="NCBIfam" id="TIGR00611">
    <property type="entry name" value="recf"/>
    <property type="match status" value="1"/>
</dbReference>
<name>A0A0G1PD71_UNCKA</name>
<keyword evidence="9 10" id="KW-0742">SOS response</keyword>
<dbReference type="GO" id="GO:0009432">
    <property type="term" value="P:SOS response"/>
    <property type="evidence" value="ECO:0007669"/>
    <property type="project" value="UniProtKB-UniRule"/>
</dbReference>
<comment type="function">
    <text evidence="9 10">The RecF protein is involved in DNA metabolism; it is required for DNA replication and normal SOS inducibility. RecF binds preferentially to single-stranded, linear DNA. It also seems to bind ATP.</text>
</comment>
<comment type="subcellular location">
    <subcellularLocation>
        <location evidence="1 9 10">Cytoplasm</location>
    </subcellularLocation>
</comment>
<dbReference type="HAMAP" id="MF_00365">
    <property type="entry name" value="RecF"/>
    <property type="match status" value="1"/>
</dbReference>
<dbReference type="PANTHER" id="PTHR32182">
    <property type="entry name" value="DNA REPLICATION AND REPAIR PROTEIN RECF"/>
    <property type="match status" value="1"/>
</dbReference>
<keyword evidence="7 9" id="KW-0067">ATP-binding</keyword>
<proteinExistence type="inferred from homology"/>
<evidence type="ECO:0000256" key="2">
    <source>
        <dbReference type="ARBA" id="ARBA00008016"/>
    </source>
</evidence>
<gene>
    <name evidence="9" type="primary">recF</name>
    <name evidence="12" type="ORF">UX44_C0015G0007</name>
</gene>
<dbReference type="PROSITE" id="PS00618">
    <property type="entry name" value="RECF_2"/>
    <property type="match status" value="1"/>
</dbReference>
<evidence type="ECO:0000313" key="13">
    <source>
        <dbReference type="Proteomes" id="UP000034732"/>
    </source>
</evidence>
<dbReference type="Pfam" id="PF02463">
    <property type="entry name" value="SMC_N"/>
    <property type="match status" value="1"/>
</dbReference>
<dbReference type="GO" id="GO:0006302">
    <property type="term" value="P:double-strand break repair"/>
    <property type="evidence" value="ECO:0007669"/>
    <property type="project" value="TreeGrafter"/>
</dbReference>
<dbReference type="InterPro" id="IPR003395">
    <property type="entry name" value="RecF/RecN/SMC_N"/>
</dbReference>
<evidence type="ECO:0000256" key="5">
    <source>
        <dbReference type="ARBA" id="ARBA00022705"/>
    </source>
</evidence>
<dbReference type="GO" id="GO:0005524">
    <property type="term" value="F:ATP binding"/>
    <property type="evidence" value="ECO:0007669"/>
    <property type="project" value="UniProtKB-UniRule"/>
</dbReference>
<dbReference type="Gene3D" id="1.20.1050.90">
    <property type="entry name" value="RecF/RecN/SMC, N-terminal domain"/>
    <property type="match status" value="1"/>
</dbReference>
<dbReference type="GO" id="GO:0005737">
    <property type="term" value="C:cytoplasm"/>
    <property type="evidence" value="ECO:0007669"/>
    <property type="project" value="UniProtKB-SubCell"/>
</dbReference>
<dbReference type="EMBL" id="LCMF01000015">
    <property type="protein sequence ID" value="KKU30691.1"/>
    <property type="molecule type" value="Genomic_DNA"/>
</dbReference>
<evidence type="ECO:0000259" key="11">
    <source>
        <dbReference type="Pfam" id="PF02463"/>
    </source>
</evidence>
<keyword evidence="9 10" id="KW-0227">DNA damage</keyword>
<dbReference type="InterPro" id="IPR018078">
    <property type="entry name" value="DNA-binding_RecF_CS"/>
</dbReference>
<feature type="domain" description="RecF/RecN/SMC N-terminal" evidence="11">
    <location>
        <begin position="3"/>
        <end position="336"/>
    </location>
</feature>
<sequence>MIMHTLTLSNFRNHKNFTIDFNGDSVLIVGPNGSGKSNILEAIHYLSTTKSLRVRFDKELISHNENIMRIEAGAKISGDLTNLELVLVASAVFENAATKKVKINKVSKTLQKFAGTITSVLFSPPDIELFSGPPSRRRRYMDQVLYQTNHSYKRAHAQYTRVLKQRNKVLWQVKEKKANISQLDFWNAAMIQTASILHEKRQEYFDFINANISRYAKELNGTDFTYDLIYTKSELSNERLQQYIDREIAARTTLLGPHRDDFRVVLSKYDIATFGSRGQQRSTLLALKLCELDFITQKTGQRPILLLDDIFSELDEKHRKAVTEIVGMQQTIITSADAMKTLPGTANTMKVIKL</sequence>
<accession>A0A0G1PD71</accession>
<dbReference type="PATRIC" id="fig|1619107.3.peg.293"/>
<keyword evidence="5 9" id="KW-0235">DNA replication</keyword>
<evidence type="ECO:0000256" key="10">
    <source>
        <dbReference type="RuleBase" id="RU000578"/>
    </source>
</evidence>
<dbReference type="GO" id="GO:0003697">
    <property type="term" value="F:single-stranded DNA binding"/>
    <property type="evidence" value="ECO:0007669"/>
    <property type="project" value="UniProtKB-UniRule"/>
</dbReference>
<comment type="similarity">
    <text evidence="2 9 10">Belongs to the RecF family.</text>
</comment>
<dbReference type="SUPFAM" id="SSF52540">
    <property type="entry name" value="P-loop containing nucleoside triphosphate hydrolases"/>
    <property type="match status" value="1"/>
</dbReference>
<evidence type="ECO:0000256" key="8">
    <source>
        <dbReference type="ARBA" id="ARBA00023125"/>
    </source>
</evidence>
<dbReference type="InterPro" id="IPR001238">
    <property type="entry name" value="DNA-binding_RecF"/>
</dbReference>
<evidence type="ECO:0000256" key="6">
    <source>
        <dbReference type="ARBA" id="ARBA00022741"/>
    </source>
</evidence>
<keyword evidence="6 9" id="KW-0547">Nucleotide-binding</keyword>
<evidence type="ECO:0000256" key="4">
    <source>
        <dbReference type="ARBA" id="ARBA00022490"/>
    </source>
</evidence>
<keyword evidence="9 10" id="KW-0234">DNA repair</keyword>
<keyword evidence="8 9" id="KW-0238">DNA-binding</keyword>
<reference evidence="12 13" key="1">
    <citation type="journal article" date="2015" name="Nature">
        <title>rRNA introns, odd ribosomes, and small enigmatic genomes across a large radiation of phyla.</title>
        <authorList>
            <person name="Brown C.T."/>
            <person name="Hug L.A."/>
            <person name="Thomas B.C."/>
            <person name="Sharon I."/>
            <person name="Castelle C.J."/>
            <person name="Singh A."/>
            <person name="Wilkins M.J."/>
            <person name="Williams K.H."/>
            <person name="Banfield J.F."/>
        </authorList>
    </citation>
    <scope>NUCLEOTIDE SEQUENCE [LARGE SCALE GENOMIC DNA]</scope>
</reference>
<dbReference type="InterPro" id="IPR042174">
    <property type="entry name" value="RecF_2"/>
</dbReference>
<dbReference type="PANTHER" id="PTHR32182:SF0">
    <property type="entry name" value="DNA REPLICATION AND REPAIR PROTEIN RECF"/>
    <property type="match status" value="1"/>
</dbReference>
<dbReference type="GO" id="GO:0000731">
    <property type="term" value="P:DNA synthesis involved in DNA repair"/>
    <property type="evidence" value="ECO:0007669"/>
    <property type="project" value="TreeGrafter"/>
</dbReference>